<evidence type="ECO:0000313" key="2">
    <source>
        <dbReference type="EMBL" id="KAF6382681.1"/>
    </source>
</evidence>
<protein>
    <submittedName>
        <fullName evidence="2">Uncharacterized protein</fullName>
    </submittedName>
</protein>
<accession>A0A7J8A8F5</accession>
<reference evidence="2 3" key="1">
    <citation type="journal article" date="2020" name="Nature">
        <title>Six reference-quality genomes reveal evolution of bat adaptations.</title>
        <authorList>
            <person name="Jebb D."/>
            <person name="Huang Z."/>
            <person name="Pippel M."/>
            <person name="Hughes G.M."/>
            <person name="Lavrichenko K."/>
            <person name="Devanna P."/>
            <person name="Winkler S."/>
            <person name="Jermiin L.S."/>
            <person name="Skirmuntt E.C."/>
            <person name="Katzourakis A."/>
            <person name="Burkitt-Gray L."/>
            <person name="Ray D.A."/>
            <person name="Sullivan K.A.M."/>
            <person name="Roscito J.G."/>
            <person name="Kirilenko B.M."/>
            <person name="Davalos L.M."/>
            <person name="Corthals A.P."/>
            <person name="Power M.L."/>
            <person name="Jones G."/>
            <person name="Ransome R.D."/>
            <person name="Dechmann D.K.N."/>
            <person name="Locatelli A.G."/>
            <person name="Puechmaille S.J."/>
            <person name="Fedrigo O."/>
            <person name="Jarvis E.D."/>
            <person name="Hiller M."/>
            <person name="Vernes S.C."/>
            <person name="Myers E.W."/>
            <person name="Teeling E.C."/>
        </authorList>
    </citation>
    <scope>NUCLEOTIDE SEQUENCE [LARGE SCALE GENOMIC DNA]</scope>
    <source>
        <strain evidence="2">MPipKuh1</strain>
        <tissue evidence="2">Flight muscle</tissue>
    </source>
</reference>
<name>A0A7J8A8F5_PIPKU</name>
<feature type="region of interest" description="Disordered" evidence="1">
    <location>
        <begin position="11"/>
        <end position="122"/>
    </location>
</feature>
<dbReference type="AlphaFoldDB" id="A0A7J8A8F5"/>
<evidence type="ECO:0000313" key="3">
    <source>
        <dbReference type="Proteomes" id="UP000558488"/>
    </source>
</evidence>
<dbReference type="EMBL" id="JACAGB010000002">
    <property type="protein sequence ID" value="KAF6382681.1"/>
    <property type="molecule type" value="Genomic_DNA"/>
</dbReference>
<evidence type="ECO:0000256" key="1">
    <source>
        <dbReference type="SAM" id="MobiDB-lite"/>
    </source>
</evidence>
<dbReference type="Proteomes" id="UP000558488">
    <property type="component" value="Unassembled WGS sequence"/>
</dbReference>
<comment type="caution">
    <text evidence="2">The sequence shown here is derived from an EMBL/GenBank/DDBJ whole genome shotgun (WGS) entry which is preliminary data.</text>
</comment>
<sequence length="138" mass="14598">MCLQPAWCWGEKRMEHNRQPSGEDGPGAPLYRDRAHGGPSLLRQAPISQEERRGASPQASPLGLQQSPPSAAALPSPFFSSETLTYHPSPEGPSALPRLRGKLPSSPSSTTAPPSAPKGAFSVETLLRPLSRSLPLGA</sequence>
<feature type="compositionally biased region" description="Low complexity" evidence="1">
    <location>
        <begin position="104"/>
        <end position="113"/>
    </location>
</feature>
<proteinExistence type="predicted"/>
<gene>
    <name evidence="2" type="ORF">mPipKuh1_009025</name>
</gene>
<keyword evidence="3" id="KW-1185">Reference proteome</keyword>
<organism evidence="2 3">
    <name type="scientific">Pipistrellus kuhlii</name>
    <name type="common">Kuhl's pipistrelle</name>
    <dbReference type="NCBI Taxonomy" id="59472"/>
    <lineage>
        <taxon>Eukaryota</taxon>
        <taxon>Metazoa</taxon>
        <taxon>Chordata</taxon>
        <taxon>Craniata</taxon>
        <taxon>Vertebrata</taxon>
        <taxon>Euteleostomi</taxon>
        <taxon>Mammalia</taxon>
        <taxon>Eutheria</taxon>
        <taxon>Laurasiatheria</taxon>
        <taxon>Chiroptera</taxon>
        <taxon>Yangochiroptera</taxon>
        <taxon>Vespertilionidae</taxon>
        <taxon>Pipistrellus</taxon>
    </lineage>
</organism>
<feature type="compositionally biased region" description="Low complexity" evidence="1">
    <location>
        <begin position="64"/>
        <end position="81"/>
    </location>
</feature>